<dbReference type="EMBL" id="VMRY01000039">
    <property type="protein sequence ID" value="TVT54931.1"/>
    <property type="molecule type" value="Genomic_DNA"/>
</dbReference>
<proteinExistence type="predicted"/>
<evidence type="ECO:0000256" key="1">
    <source>
        <dbReference type="SAM" id="SignalP"/>
    </source>
</evidence>
<dbReference type="NCBIfam" id="TIGR02595">
    <property type="entry name" value="PEP_CTERM"/>
    <property type="match status" value="1"/>
</dbReference>
<protein>
    <submittedName>
        <fullName evidence="3">PEP-CTERM sorting domain-containing protein</fullName>
    </submittedName>
</protein>
<evidence type="ECO:0000259" key="2">
    <source>
        <dbReference type="Pfam" id="PF07589"/>
    </source>
</evidence>
<dbReference type="AlphaFoldDB" id="A0A558D1P0"/>
<dbReference type="InterPro" id="IPR013424">
    <property type="entry name" value="Ice-binding_C"/>
</dbReference>
<evidence type="ECO:0000313" key="4">
    <source>
        <dbReference type="Proteomes" id="UP000317355"/>
    </source>
</evidence>
<feature type="chain" id="PRO_5022117250" evidence="1">
    <location>
        <begin position="26"/>
        <end position="207"/>
    </location>
</feature>
<gene>
    <name evidence="3" type="ORF">FHK82_09230</name>
</gene>
<feature type="signal peptide" evidence="1">
    <location>
        <begin position="1"/>
        <end position="25"/>
    </location>
</feature>
<dbReference type="Proteomes" id="UP000317355">
    <property type="component" value="Unassembled WGS sequence"/>
</dbReference>
<keyword evidence="1" id="KW-0732">Signal</keyword>
<dbReference type="Pfam" id="PF07589">
    <property type="entry name" value="PEP-CTERM"/>
    <property type="match status" value="1"/>
</dbReference>
<accession>A0A558D1P0</accession>
<sequence>MIKKHKLKAALAATALLTMSGSASAHVWNIGWKALANGDLNFYGVSYHTGTIGGAGSVDDFVAQPAGLTINGTQINFDIGSATNLNDCIGPASTNASCAPGLNALGLDGVTSAIGYAGGSTNGKYAIINLDPTELGLLGIGAGNNAVTLTSFSPNVHWAGLNFASATVPINIVVQPPSGVPEPSTIALMGLTLAGLGYTRRRISKRN</sequence>
<organism evidence="3 4">
    <name type="scientific">Sedimenticola thiotaurini</name>
    <dbReference type="NCBI Taxonomy" id="1543721"/>
    <lineage>
        <taxon>Bacteria</taxon>
        <taxon>Pseudomonadati</taxon>
        <taxon>Pseudomonadota</taxon>
        <taxon>Gammaproteobacteria</taxon>
        <taxon>Chromatiales</taxon>
        <taxon>Sedimenticolaceae</taxon>
        <taxon>Sedimenticola</taxon>
    </lineage>
</organism>
<feature type="domain" description="Ice-binding protein C-terminal" evidence="2">
    <location>
        <begin position="180"/>
        <end position="201"/>
    </location>
</feature>
<evidence type="ECO:0000313" key="3">
    <source>
        <dbReference type="EMBL" id="TVT54931.1"/>
    </source>
</evidence>
<comment type="caution">
    <text evidence="3">The sequence shown here is derived from an EMBL/GenBank/DDBJ whole genome shotgun (WGS) entry which is preliminary data.</text>
</comment>
<name>A0A558D1P0_9GAMM</name>
<reference evidence="3 4" key="1">
    <citation type="submission" date="2019-07" db="EMBL/GenBank/DDBJ databases">
        <title>The pathways for chlorine oxyanion respiration interact through the shared metabolite chlorate.</title>
        <authorList>
            <person name="Barnum T.P."/>
            <person name="Cheng Y."/>
            <person name="Hill K.A."/>
            <person name="Lucas L.N."/>
            <person name="Carlson H.K."/>
            <person name="Coates J.D."/>
        </authorList>
    </citation>
    <scope>NUCLEOTIDE SEQUENCE [LARGE SCALE GENOMIC DNA]</scope>
    <source>
        <strain evidence="3">BK-3</strain>
    </source>
</reference>